<dbReference type="EMBL" id="VXKE01000021">
    <property type="protein sequence ID" value="KAA8707713.1"/>
    <property type="molecule type" value="Genomic_DNA"/>
</dbReference>
<keyword evidence="1" id="KW-0472">Membrane</keyword>
<gene>
    <name evidence="2" type="ORF">F4V45_07525</name>
</gene>
<keyword evidence="1" id="KW-1133">Transmembrane helix</keyword>
<feature type="transmembrane region" description="Helical" evidence="1">
    <location>
        <begin position="164"/>
        <end position="182"/>
    </location>
</feature>
<comment type="caution">
    <text evidence="2">The sequence shown here is derived from an EMBL/GenBank/DDBJ whole genome shotgun (WGS) entry which is preliminary data.</text>
</comment>
<feature type="transmembrane region" description="Helical" evidence="1">
    <location>
        <begin position="86"/>
        <end position="116"/>
    </location>
</feature>
<dbReference type="RefSeq" id="WP_150337730.1">
    <property type="nucleotide sequence ID" value="NZ_JAERIX010000024.1"/>
</dbReference>
<evidence type="ECO:0000256" key="1">
    <source>
        <dbReference type="SAM" id="Phobius"/>
    </source>
</evidence>
<organism evidence="2 3">
    <name type="scientific">Helicobacter canis</name>
    <dbReference type="NCBI Taxonomy" id="29419"/>
    <lineage>
        <taxon>Bacteria</taxon>
        <taxon>Pseudomonadati</taxon>
        <taxon>Campylobacterota</taxon>
        <taxon>Epsilonproteobacteria</taxon>
        <taxon>Campylobacterales</taxon>
        <taxon>Helicobacteraceae</taxon>
        <taxon>Helicobacter</taxon>
    </lineage>
</organism>
<accession>A0A5M9QFX1</accession>
<feature type="transmembrane region" description="Helical" evidence="1">
    <location>
        <begin position="53"/>
        <end position="74"/>
    </location>
</feature>
<feature type="transmembrane region" description="Helical" evidence="1">
    <location>
        <begin position="248"/>
        <end position="267"/>
    </location>
</feature>
<proteinExistence type="predicted"/>
<keyword evidence="1" id="KW-0812">Transmembrane</keyword>
<dbReference type="Proteomes" id="UP000323707">
    <property type="component" value="Unassembled WGS sequence"/>
</dbReference>
<dbReference type="AlphaFoldDB" id="A0A5M9QFX1"/>
<feature type="transmembrane region" description="Helical" evidence="1">
    <location>
        <begin position="189"/>
        <end position="210"/>
    </location>
</feature>
<feature type="transmembrane region" description="Helical" evidence="1">
    <location>
        <begin position="216"/>
        <end position="241"/>
    </location>
</feature>
<evidence type="ECO:0000313" key="2">
    <source>
        <dbReference type="EMBL" id="KAA8707713.1"/>
    </source>
</evidence>
<protein>
    <submittedName>
        <fullName evidence="2">Uncharacterized protein</fullName>
    </submittedName>
</protein>
<reference evidence="2 3" key="1">
    <citation type="submission" date="2019-09" db="EMBL/GenBank/DDBJ databases">
        <title>Draft genome sequence of various Type strains from the CCUG.</title>
        <authorList>
            <person name="Pineiro-Iglesias B."/>
            <person name="Tunovic T."/>
            <person name="Unosson C."/>
            <person name="Inganas E."/>
            <person name="Ohlen M."/>
            <person name="Cardew S."/>
            <person name="Jensie-Markopoulos S."/>
            <person name="Salva-Serra F."/>
            <person name="Jaen-Luchoro D."/>
            <person name="Karlsson R."/>
            <person name="Svensson-Stadler L."/>
            <person name="Chun J."/>
            <person name="Moore E."/>
        </authorList>
    </citation>
    <scope>NUCLEOTIDE SEQUENCE [LARGE SCALE GENOMIC DNA]</scope>
    <source>
        <strain evidence="2 3">CCUG 32756T</strain>
    </source>
</reference>
<sequence length="355" mass="40107">MRAILQYIRKESKATQEKLGAVKRLLQELQIRYDTQEFIKSLKGVGKYVGKHLSLLIWIPTVVGALILMCYFAFNAQYLPNISKDSVLYYIFATTILGVFVAFVASVFFLYPFYLISQIFYNIPRPSGLLSVFFALIYVLPIIVVFVIIVAIELGIGLTNIECTIVLFMWIGLAIGFLKIALHFHCENILLFCLSSLLPLAFYLIVVQMFRFDSFGYFISFSVCVLICLICCIAVFVFEYFNLVKLSFVVGILCIVSIPFLLSSFIVSKLHIGNYTAKELIFTQEATDSIALCQPTQGANNTLTISNAKVISSLGEYILFECNGAKECRKVPMRFLLEEILQSNADKDKGQIQQK</sequence>
<feature type="transmembrane region" description="Helical" evidence="1">
    <location>
        <begin position="128"/>
        <end position="152"/>
    </location>
</feature>
<name>A0A5M9QFX1_9HELI</name>
<evidence type="ECO:0000313" key="3">
    <source>
        <dbReference type="Proteomes" id="UP000323707"/>
    </source>
</evidence>